<dbReference type="Pfam" id="PF01541">
    <property type="entry name" value="GIY-YIG"/>
    <property type="match status" value="1"/>
</dbReference>
<dbReference type="Proteomes" id="UP001595962">
    <property type="component" value="Unassembled WGS sequence"/>
</dbReference>
<dbReference type="RefSeq" id="WP_377334288.1">
    <property type="nucleotide sequence ID" value="NZ_JBHSGB010000010.1"/>
</dbReference>
<evidence type="ECO:0000313" key="3">
    <source>
        <dbReference type="EMBL" id="MFC4655805.1"/>
    </source>
</evidence>
<feature type="domain" description="GIY-YIG" evidence="2">
    <location>
        <begin position="9"/>
        <end position="86"/>
    </location>
</feature>
<dbReference type="CDD" id="cd10456">
    <property type="entry name" value="GIY-YIG_UPF0213"/>
    <property type="match status" value="1"/>
</dbReference>
<dbReference type="InterPro" id="IPR000305">
    <property type="entry name" value="GIY-YIG_endonuc"/>
</dbReference>
<organism evidence="3 4">
    <name type="scientific">Rheinheimera marina</name>
    <dbReference type="NCBI Taxonomy" id="1774958"/>
    <lineage>
        <taxon>Bacteria</taxon>
        <taxon>Pseudomonadati</taxon>
        <taxon>Pseudomonadota</taxon>
        <taxon>Gammaproteobacteria</taxon>
        <taxon>Chromatiales</taxon>
        <taxon>Chromatiaceae</taxon>
        <taxon>Rheinheimera</taxon>
    </lineage>
</organism>
<sequence>MQLSKSKSVVWYLYLVKSPTGMLYTGISTEPARRLRQHNGELAGGAKALRGKGPFELAFSLAFADKSSASKAEALVKSWSKERKLQLCLHQPLPLDQLNQLCGESRIEASQPAG</sequence>
<protein>
    <submittedName>
        <fullName evidence="3">GIY-YIG nuclease family protein</fullName>
    </submittedName>
</protein>
<comment type="similarity">
    <text evidence="1">Belongs to the UPF0213 family.</text>
</comment>
<comment type="caution">
    <text evidence="3">The sequence shown here is derived from an EMBL/GenBank/DDBJ whole genome shotgun (WGS) entry which is preliminary data.</text>
</comment>
<dbReference type="EMBL" id="JBHSGB010000010">
    <property type="protein sequence ID" value="MFC4655805.1"/>
    <property type="molecule type" value="Genomic_DNA"/>
</dbReference>
<reference evidence="4" key="1">
    <citation type="journal article" date="2019" name="Int. J. Syst. Evol. Microbiol.">
        <title>The Global Catalogue of Microorganisms (GCM) 10K type strain sequencing project: providing services to taxonomists for standard genome sequencing and annotation.</title>
        <authorList>
            <consortium name="The Broad Institute Genomics Platform"/>
            <consortium name="The Broad Institute Genome Sequencing Center for Infectious Disease"/>
            <person name="Wu L."/>
            <person name="Ma J."/>
        </authorList>
    </citation>
    <scope>NUCLEOTIDE SEQUENCE [LARGE SCALE GENOMIC DNA]</scope>
    <source>
        <strain evidence="4">DT28</strain>
    </source>
</reference>
<gene>
    <name evidence="3" type="ORF">ACFO3I_12390</name>
</gene>
<accession>A0ABV9JNL1</accession>
<evidence type="ECO:0000313" key="4">
    <source>
        <dbReference type="Proteomes" id="UP001595962"/>
    </source>
</evidence>
<dbReference type="PROSITE" id="PS50164">
    <property type="entry name" value="GIY_YIG"/>
    <property type="match status" value="1"/>
</dbReference>
<dbReference type="PANTHER" id="PTHR34477:SF1">
    <property type="entry name" value="UPF0213 PROTEIN YHBQ"/>
    <property type="match status" value="1"/>
</dbReference>
<dbReference type="InterPro" id="IPR050190">
    <property type="entry name" value="UPF0213_domain"/>
</dbReference>
<dbReference type="PANTHER" id="PTHR34477">
    <property type="entry name" value="UPF0213 PROTEIN YHBQ"/>
    <property type="match status" value="1"/>
</dbReference>
<dbReference type="Gene3D" id="3.40.1440.10">
    <property type="entry name" value="GIY-YIG endonuclease"/>
    <property type="match status" value="1"/>
</dbReference>
<proteinExistence type="inferred from homology"/>
<keyword evidence="4" id="KW-1185">Reference proteome</keyword>
<dbReference type="InterPro" id="IPR035901">
    <property type="entry name" value="GIY-YIG_endonuc_sf"/>
</dbReference>
<name>A0ABV9JNL1_9GAMM</name>
<evidence type="ECO:0000259" key="2">
    <source>
        <dbReference type="PROSITE" id="PS50164"/>
    </source>
</evidence>
<evidence type="ECO:0000256" key="1">
    <source>
        <dbReference type="ARBA" id="ARBA00007435"/>
    </source>
</evidence>
<dbReference type="SUPFAM" id="SSF82771">
    <property type="entry name" value="GIY-YIG endonuclease"/>
    <property type="match status" value="1"/>
</dbReference>